<dbReference type="Pfam" id="PF25601">
    <property type="entry name" value="AAA_lid_14"/>
    <property type="match status" value="1"/>
</dbReference>
<evidence type="ECO:0000313" key="10">
    <source>
        <dbReference type="Proteomes" id="UP000032309"/>
    </source>
</evidence>
<accession>A0ABQ0JX41</accession>
<keyword evidence="2" id="KW-0067">ATP-binding</keyword>
<keyword evidence="5" id="KW-0804">Transcription</keyword>
<dbReference type="SUPFAM" id="SSF52172">
    <property type="entry name" value="CheY-like"/>
    <property type="match status" value="1"/>
</dbReference>
<dbReference type="InterPro" id="IPR002197">
    <property type="entry name" value="HTH_Fis"/>
</dbReference>
<comment type="caution">
    <text evidence="6">Lacks conserved residue(s) required for the propagation of feature annotation.</text>
</comment>
<evidence type="ECO:0000259" key="7">
    <source>
        <dbReference type="PROSITE" id="PS50045"/>
    </source>
</evidence>
<dbReference type="SUPFAM" id="SSF52540">
    <property type="entry name" value="P-loop containing nucleoside triphosphate hydrolases"/>
    <property type="match status" value="1"/>
</dbReference>
<dbReference type="InterPro" id="IPR058031">
    <property type="entry name" value="AAA_lid_NorR"/>
</dbReference>
<proteinExistence type="predicted"/>
<dbReference type="PRINTS" id="PR01590">
    <property type="entry name" value="HTHFIS"/>
</dbReference>
<dbReference type="PROSITE" id="PS00688">
    <property type="entry name" value="SIGMA54_INTERACT_3"/>
    <property type="match status" value="1"/>
</dbReference>
<dbReference type="InterPro" id="IPR011006">
    <property type="entry name" value="CheY-like_superfamily"/>
</dbReference>
<dbReference type="CDD" id="cd00156">
    <property type="entry name" value="REC"/>
    <property type="match status" value="1"/>
</dbReference>
<dbReference type="SMART" id="SM00448">
    <property type="entry name" value="REC"/>
    <property type="match status" value="1"/>
</dbReference>
<organism evidence="9 10">
    <name type="scientific">Candidatus Brocadia sinica JPN1</name>
    <dbReference type="NCBI Taxonomy" id="1197129"/>
    <lineage>
        <taxon>Bacteria</taxon>
        <taxon>Pseudomonadati</taxon>
        <taxon>Planctomycetota</taxon>
        <taxon>Candidatus Brocadiia</taxon>
        <taxon>Candidatus Brocadiales</taxon>
        <taxon>Candidatus Brocadiaceae</taxon>
        <taxon>Candidatus Brocadia</taxon>
    </lineage>
</organism>
<evidence type="ECO:0000259" key="8">
    <source>
        <dbReference type="PROSITE" id="PS50110"/>
    </source>
</evidence>
<keyword evidence="3" id="KW-0805">Transcription regulation</keyword>
<dbReference type="InterPro" id="IPR001789">
    <property type="entry name" value="Sig_transdc_resp-reg_receiver"/>
</dbReference>
<dbReference type="EMBL" id="BAFN01000001">
    <property type="protein sequence ID" value="GAN33270.1"/>
    <property type="molecule type" value="Genomic_DNA"/>
</dbReference>
<evidence type="ECO:0000256" key="2">
    <source>
        <dbReference type="ARBA" id="ARBA00022840"/>
    </source>
</evidence>
<keyword evidence="1" id="KW-0547">Nucleotide-binding</keyword>
<dbReference type="Proteomes" id="UP000032309">
    <property type="component" value="Unassembled WGS sequence"/>
</dbReference>
<reference evidence="10" key="1">
    <citation type="journal article" date="2015" name="Genome Announc.">
        <title>Draft Genome Sequence of an Anaerobic Ammonium-Oxidizing Bacterium, "Candidatus Brocadia sinica".</title>
        <authorList>
            <person name="Oshiki M."/>
            <person name="Shinyako-Hata K."/>
            <person name="Satoh H."/>
            <person name="Okabe S."/>
        </authorList>
    </citation>
    <scope>NUCLEOTIDE SEQUENCE [LARGE SCALE GENOMIC DNA]</scope>
    <source>
        <strain evidence="10">JPN1</strain>
    </source>
</reference>
<dbReference type="InterPro" id="IPR025944">
    <property type="entry name" value="Sigma_54_int_dom_CS"/>
</dbReference>
<dbReference type="PANTHER" id="PTHR32071">
    <property type="entry name" value="TRANSCRIPTIONAL REGULATORY PROTEIN"/>
    <property type="match status" value="1"/>
</dbReference>
<feature type="domain" description="Sigma-54 factor interaction" evidence="7">
    <location>
        <begin position="145"/>
        <end position="374"/>
    </location>
</feature>
<evidence type="ECO:0000256" key="1">
    <source>
        <dbReference type="ARBA" id="ARBA00022741"/>
    </source>
</evidence>
<dbReference type="Pfam" id="PF02954">
    <property type="entry name" value="HTH_8"/>
    <property type="match status" value="1"/>
</dbReference>
<feature type="domain" description="Response regulatory" evidence="8">
    <location>
        <begin position="5"/>
        <end position="120"/>
    </location>
</feature>
<keyword evidence="4" id="KW-0238">DNA-binding</keyword>
<evidence type="ECO:0000256" key="4">
    <source>
        <dbReference type="ARBA" id="ARBA00023125"/>
    </source>
</evidence>
<dbReference type="PROSITE" id="PS50045">
    <property type="entry name" value="SIGMA54_INTERACT_4"/>
    <property type="match status" value="1"/>
</dbReference>
<dbReference type="InterPro" id="IPR027417">
    <property type="entry name" value="P-loop_NTPase"/>
</dbReference>
<protein>
    <submittedName>
        <fullName evidence="9">Response regulator containing CheY-like receiver, AAA-type ATPase and DNA-binding domains</fullName>
    </submittedName>
</protein>
<evidence type="ECO:0000256" key="6">
    <source>
        <dbReference type="PROSITE-ProRule" id="PRU00169"/>
    </source>
</evidence>
<dbReference type="InterPro" id="IPR002078">
    <property type="entry name" value="Sigma_54_int"/>
</dbReference>
<dbReference type="Gene3D" id="3.40.50.300">
    <property type="entry name" value="P-loop containing nucleotide triphosphate hydrolases"/>
    <property type="match status" value="1"/>
</dbReference>
<dbReference type="Pfam" id="PF00158">
    <property type="entry name" value="Sigma54_activat"/>
    <property type="match status" value="1"/>
</dbReference>
<sequence>MKKPKILLAERNDVLNKKLKMLLFGNGFEVIETSDKGDALRSFQNNSPDLVIVGSSPGDTRDGLGVAQQIRQSGCNIPLIMIAAHSSEDQAIAALKAGINDYFKQPFSFEELMASVKRCLSGFFLRESSREHGVTPPCLIDSQKMIGENVQIREIKTYIGKAASTDTNVLITGETGTGKELAAELIHRNSPRSKKPFVCINCTAIPDSLLESELFGYERGAFTGADSLKEGKLKHAEGGTVFFDEIGDMSLYHQAKILRAIESKEVQRIGGKGSIPLDIRFVAATNRDLDQLVEEGKFRKDLYFRLNVARIHLPPLRNRKEDIPLLLCFYIRELNLRFGREVECLTKDALEYLLCYDWPGNVRELKNLVEATFVNLSSRQISLSDLPEQFRRRIGEARDLPRSEPDLLLSTLMSTNWNKSKAAQKLHWSRMTLYRKLAKYHIVKEGT</sequence>
<dbReference type="PROSITE" id="PS00676">
    <property type="entry name" value="SIGMA54_INTERACT_2"/>
    <property type="match status" value="1"/>
</dbReference>
<dbReference type="InterPro" id="IPR003593">
    <property type="entry name" value="AAA+_ATPase"/>
</dbReference>
<dbReference type="Gene3D" id="1.10.10.60">
    <property type="entry name" value="Homeodomain-like"/>
    <property type="match status" value="1"/>
</dbReference>
<dbReference type="InterPro" id="IPR009057">
    <property type="entry name" value="Homeodomain-like_sf"/>
</dbReference>
<name>A0ABQ0JX41_9BACT</name>
<dbReference type="CDD" id="cd00009">
    <property type="entry name" value="AAA"/>
    <property type="match status" value="1"/>
</dbReference>
<dbReference type="SUPFAM" id="SSF46689">
    <property type="entry name" value="Homeodomain-like"/>
    <property type="match status" value="1"/>
</dbReference>
<dbReference type="Pfam" id="PF00072">
    <property type="entry name" value="Response_reg"/>
    <property type="match status" value="1"/>
</dbReference>
<comment type="caution">
    <text evidence="9">The sequence shown here is derived from an EMBL/GenBank/DDBJ whole genome shotgun (WGS) entry which is preliminary data.</text>
</comment>
<evidence type="ECO:0000256" key="3">
    <source>
        <dbReference type="ARBA" id="ARBA00023015"/>
    </source>
</evidence>
<dbReference type="Gene3D" id="1.10.8.60">
    <property type="match status" value="1"/>
</dbReference>
<dbReference type="RefSeq" id="WP_052563334.1">
    <property type="nucleotide sequence ID" value="NZ_BAFN01000001.1"/>
</dbReference>
<gene>
    <name evidence="9" type="ORF">BROSI_A1787</name>
</gene>
<keyword evidence="10" id="KW-1185">Reference proteome</keyword>
<dbReference type="SMART" id="SM00382">
    <property type="entry name" value="AAA"/>
    <property type="match status" value="1"/>
</dbReference>
<evidence type="ECO:0000313" key="9">
    <source>
        <dbReference type="EMBL" id="GAN33270.1"/>
    </source>
</evidence>
<dbReference type="PROSITE" id="PS50110">
    <property type="entry name" value="RESPONSE_REGULATORY"/>
    <property type="match status" value="1"/>
</dbReference>
<dbReference type="PANTHER" id="PTHR32071:SF57">
    <property type="entry name" value="C4-DICARBOXYLATE TRANSPORT TRANSCRIPTIONAL REGULATORY PROTEIN DCTD"/>
    <property type="match status" value="1"/>
</dbReference>
<dbReference type="Gene3D" id="3.40.50.2300">
    <property type="match status" value="1"/>
</dbReference>
<evidence type="ECO:0000256" key="5">
    <source>
        <dbReference type="ARBA" id="ARBA00023163"/>
    </source>
</evidence>
<dbReference type="InterPro" id="IPR025943">
    <property type="entry name" value="Sigma_54_int_dom_ATP-bd_2"/>
</dbReference>